<dbReference type="GeneID" id="35599145"/>
<keyword evidence="2" id="KW-1185">Reference proteome</keyword>
<proteinExistence type="predicted"/>
<dbReference type="EMBL" id="FJUY01000005">
    <property type="protein sequence ID" value="CZT18120.1"/>
    <property type="molecule type" value="Genomic_DNA"/>
</dbReference>
<gene>
    <name evidence="1" type="ORF">RCC_03960</name>
</gene>
<dbReference type="RefSeq" id="XP_023625010.1">
    <property type="nucleotide sequence ID" value="XM_023769242.1"/>
</dbReference>
<evidence type="ECO:0000313" key="1">
    <source>
        <dbReference type="EMBL" id="CZT18120.1"/>
    </source>
</evidence>
<dbReference type="AlphaFoldDB" id="A0A2D3UY54"/>
<reference evidence="1 2" key="1">
    <citation type="submission" date="2016-03" db="EMBL/GenBank/DDBJ databases">
        <authorList>
            <person name="Ploux O."/>
        </authorList>
    </citation>
    <scope>NUCLEOTIDE SEQUENCE [LARGE SCALE GENOMIC DNA]</scope>
    <source>
        <strain evidence="1 2">URUG2</strain>
    </source>
</reference>
<organism evidence="1 2">
    <name type="scientific">Ramularia collo-cygni</name>
    <dbReference type="NCBI Taxonomy" id="112498"/>
    <lineage>
        <taxon>Eukaryota</taxon>
        <taxon>Fungi</taxon>
        <taxon>Dikarya</taxon>
        <taxon>Ascomycota</taxon>
        <taxon>Pezizomycotina</taxon>
        <taxon>Dothideomycetes</taxon>
        <taxon>Dothideomycetidae</taxon>
        <taxon>Mycosphaerellales</taxon>
        <taxon>Mycosphaerellaceae</taxon>
        <taxon>Ramularia</taxon>
    </lineage>
</organism>
<accession>A0A2D3UY54</accession>
<name>A0A2D3UY54_9PEZI</name>
<sequence length="313" mass="36190">MNTNDDVDAKDIKHYMFKTCKTFLDDHNARADVTNPFPELGLRFLLIHDGGVLLLTYGKEWKVPRFVVGDVLAADTIGAVCWRTLCNQNYDHFGARIIEPAFDQPLLEPDDKIPRVLFLSIMVTLSSWPNWRYLKDFRVMPLEKLAGKNNPALAEYKDKAIERLEHHSSNDLVLRFPKWKNFLRMRMCFMMMSLEHWKFKKSAREFYVGIMQKEDKADDTGFYMFETSEEVLLKMCTDADLPVYETDERYSLRGVSFKKSPETEAETHLCCRPRDKPELSFDVDGCLNVTWLSSEDAERLGALVLGGGFVSVI</sequence>
<protein>
    <submittedName>
        <fullName evidence="1">Uncharacterized protein</fullName>
    </submittedName>
</protein>
<dbReference type="Proteomes" id="UP000225277">
    <property type="component" value="Unassembled WGS sequence"/>
</dbReference>
<evidence type="ECO:0000313" key="2">
    <source>
        <dbReference type="Proteomes" id="UP000225277"/>
    </source>
</evidence>